<gene>
    <name evidence="1" type="ORF">BpHYR1_033030</name>
</gene>
<evidence type="ECO:0000313" key="2">
    <source>
        <dbReference type="Proteomes" id="UP000276133"/>
    </source>
</evidence>
<dbReference type="EMBL" id="REGN01013316">
    <property type="protein sequence ID" value="RMZ94082.1"/>
    <property type="molecule type" value="Genomic_DNA"/>
</dbReference>
<dbReference type="Proteomes" id="UP000276133">
    <property type="component" value="Unassembled WGS sequence"/>
</dbReference>
<dbReference type="AlphaFoldDB" id="A0A3M7P4U5"/>
<proteinExistence type="predicted"/>
<accession>A0A3M7P4U5</accession>
<reference evidence="1 2" key="1">
    <citation type="journal article" date="2018" name="Sci. Rep.">
        <title>Genomic signatures of local adaptation to the degree of environmental predictability in rotifers.</title>
        <authorList>
            <person name="Franch-Gras L."/>
            <person name="Hahn C."/>
            <person name="Garcia-Roger E.M."/>
            <person name="Carmona M.J."/>
            <person name="Serra M."/>
            <person name="Gomez A."/>
        </authorList>
    </citation>
    <scope>NUCLEOTIDE SEQUENCE [LARGE SCALE GENOMIC DNA]</scope>
    <source>
        <strain evidence="1">HYR1</strain>
    </source>
</reference>
<organism evidence="1 2">
    <name type="scientific">Brachionus plicatilis</name>
    <name type="common">Marine rotifer</name>
    <name type="synonym">Brachionus muelleri</name>
    <dbReference type="NCBI Taxonomy" id="10195"/>
    <lineage>
        <taxon>Eukaryota</taxon>
        <taxon>Metazoa</taxon>
        <taxon>Spiralia</taxon>
        <taxon>Gnathifera</taxon>
        <taxon>Rotifera</taxon>
        <taxon>Eurotatoria</taxon>
        <taxon>Monogononta</taxon>
        <taxon>Pseudotrocha</taxon>
        <taxon>Ploima</taxon>
        <taxon>Brachionidae</taxon>
        <taxon>Brachionus</taxon>
    </lineage>
</organism>
<comment type="caution">
    <text evidence="1">The sequence shown here is derived from an EMBL/GenBank/DDBJ whole genome shotgun (WGS) entry which is preliminary data.</text>
</comment>
<name>A0A3M7P4U5_BRAPC</name>
<keyword evidence="2" id="KW-1185">Reference proteome</keyword>
<evidence type="ECO:0000313" key="1">
    <source>
        <dbReference type="EMBL" id="RMZ94082.1"/>
    </source>
</evidence>
<protein>
    <submittedName>
        <fullName evidence="1">Uncharacterized protein</fullName>
    </submittedName>
</protein>
<sequence length="68" mass="7858">MLIFPEVDHLKYCKNLKPSNLDKHPCFFFLQFIIGTVSSRDINLQGNNLNQAQYLNITFNTFTSPYGS</sequence>